<reference evidence="2" key="2">
    <citation type="submission" date="2016-11" db="UniProtKB">
        <authorList>
            <consortium name="WormBaseParasite"/>
        </authorList>
    </citation>
    <scope>IDENTIFICATION</scope>
</reference>
<evidence type="ECO:0000313" key="2">
    <source>
        <dbReference type="WBParaSite" id="EN70_8719"/>
    </source>
</evidence>
<proteinExistence type="predicted"/>
<accession>A0A1I7W1U4</accession>
<name>A0A1I7W1U4_LOALO</name>
<protein>
    <submittedName>
        <fullName evidence="2">Uncharacterized protein</fullName>
    </submittedName>
</protein>
<sequence length="155" mass="18150">MFLSKVPLMRYPKLLQYAKNDSFSHPLCTQKQPSQFKIENQNEQQFMKGKLDKDVQTPWYKERNVCLFGRKSASGTGELFYRARPTSECDPSLKSGIFYQIFRDYTTPSLWSHKFQTALNLIRDAMKHLDAQIKGDGANFMDTQMREATKLHRKN</sequence>
<reference evidence="1" key="1">
    <citation type="submission" date="2012-04" db="EMBL/GenBank/DDBJ databases">
        <title>The Genome Sequence of Loa loa.</title>
        <authorList>
            <consortium name="The Broad Institute Genome Sequencing Platform"/>
            <consortium name="Broad Institute Genome Sequencing Center for Infectious Disease"/>
            <person name="Nutman T.B."/>
            <person name="Fink D.L."/>
            <person name="Russ C."/>
            <person name="Young S."/>
            <person name="Zeng Q."/>
            <person name="Gargeya S."/>
            <person name="Alvarado L."/>
            <person name="Berlin A."/>
            <person name="Chapman S.B."/>
            <person name="Chen Z."/>
            <person name="Freedman E."/>
            <person name="Gellesch M."/>
            <person name="Goldberg J."/>
            <person name="Griggs A."/>
            <person name="Gujja S."/>
            <person name="Heilman E.R."/>
            <person name="Heiman D."/>
            <person name="Howarth C."/>
            <person name="Mehta T."/>
            <person name="Neiman D."/>
            <person name="Pearson M."/>
            <person name="Roberts A."/>
            <person name="Saif S."/>
            <person name="Shea T."/>
            <person name="Shenoy N."/>
            <person name="Sisk P."/>
            <person name="Stolte C."/>
            <person name="Sykes S."/>
            <person name="White J."/>
            <person name="Yandava C."/>
            <person name="Haas B."/>
            <person name="Henn M.R."/>
            <person name="Nusbaum C."/>
            <person name="Birren B."/>
        </authorList>
    </citation>
    <scope>NUCLEOTIDE SEQUENCE [LARGE SCALE GENOMIC DNA]</scope>
</reference>
<dbReference type="AlphaFoldDB" id="A0A1I7W1U4"/>
<organism evidence="1 2">
    <name type="scientific">Loa loa</name>
    <name type="common">Eye worm</name>
    <name type="synonym">Filaria loa</name>
    <dbReference type="NCBI Taxonomy" id="7209"/>
    <lineage>
        <taxon>Eukaryota</taxon>
        <taxon>Metazoa</taxon>
        <taxon>Ecdysozoa</taxon>
        <taxon>Nematoda</taxon>
        <taxon>Chromadorea</taxon>
        <taxon>Rhabditida</taxon>
        <taxon>Spirurina</taxon>
        <taxon>Spiruromorpha</taxon>
        <taxon>Filarioidea</taxon>
        <taxon>Onchocercidae</taxon>
        <taxon>Loa</taxon>
    </lineage>
</organism>
<dbReference type="Proteomes" id="UP000095285">
    <property type="component" value="Unassembled WGS sequence"/>
</dbReference>
<keyword evidence="1" id="KW-1185">Reference proteome</keyword>
<evidence type="ECO:0000313" key="1">
    <source>
        <dbReference type="Proteomes" id="UP000095285"/>
    </source>
</evidence>
<dbReference type="WBParaSite" id="EN70_8719">
    <property type="protein sequence ID" value="EN70_8719"/>
    <property type="gene ID" value="EN70_8719"/>
</dbReference>